<dbReference type="Gene3D" id="1.25.40.10">
    <property type="entry name" value="Tetratricopeptide repeat domain"/>
    <property type="match status" value="1"/>
</dbReference>
<protein>
    <submittedName>
        <fullName evidence="3">Tetratricopeptide (TPR) repeat</fullName>
    </submittedName>
</protein>
<evidence type="ECO:0000256" key="1">
    <source>
        <dbReference type="SAM" id="Coils"/>
    </source>
</evidence>
<comment type="caution">
    <text evidence="3">The sequence shown here is derived from an EMBL/GenBank/DDBJ whole genome shotgun (WGS) entry which is preliminary data.</text>
</comment>
<gene>
    <name evidence="3" type="ORF">SAMN04488518_10974</name>
</gene>
<accession>A0A1I4CC40</accession>
<dbReference type="EMBL" id="FOSK01000009">
    <property type="protein sequence ID" value="SFK78768.1"/>
    <property type="molecule type" value="Genomic_DNA"/>
</dbReference>
<dbReference type="Proteomes" id="UP000199598">
    <property type="component" value="Unassembled WGS sequence"/>
</dbReference>
<organism evidence="3 4">
    <name type="scientific">Pseudovibrio ascidiaceicola</name>
    <dbReference type="NCBI Taxonomy" id="285279"/>
    <lineage>
        <taxon>Bacteria</taxon>
        <taxon>Pseudomonadati</taxon>
        <taxon>Pseudomonadota</taxon>
        <taxon>Alphaproteobacteria</taxon>
        <taxon>Hyphomicrobiales</taxon>
        <taxon>Stappiaceae</taxon>
        <taxon>Pseudovibrio</taxon>
    </lineage>
</organism>
<name>A0A1I4CC40_9HYPH</name>
<proteinExistence type="predicted"/>
<reference evidence="3 4" key="1">
    <citation type="submission" date="2016-10" db="EMBL/GenBank/DDBJ databases">
        <authorList>
            <person name="Varghese N."/>
            <person name="Submissions S."/>
        </authorList>
    </citation>
    <scope>NUCLEOTIDE SEQUENCE [LARGE SCALE GENOMIC DNA]</scope>
    <source>
        <strain evidence="3 4">DSM 16392</strain>
    </source>
</reference>
<evidence type="ECO:0000256" key="2">
    <source>
        <dbReference type="SAM" id="MobiDB-lite"/>
    </source>
</evidence>
<keyword evidence="1" id="KW-0175">Coiled coil</keyword>
<keyword evidence="4" id="KW-1185">Reference proteome</keyword>
<dbReference type="RefSeq" id="WP_208860461.1">
    <property type="nucleotide sequence ID" value="NZ_FOSK01000009.1"/>
</dbReference>
<dbReference type="SUPFAM" id="SSF48452">
    <property type="entry name" value="TPR-like"/>
    <property type="match status" value="2"/>
</dbReference>
<feature type="coiled-coil region" evidence="1">
    <location>
        <begin position="177"/>
        <end position="204"/>
    </location>
</feature>
<evidence type="ECO:0000313" key="4">
    <source>
        <dbReference type="Proteomes" id="UP000199598"/>
    </source>
</evidence>
<feature type="region of interest" description="Disordered" evidence="2">
    <location>
        <begin position="406"/>
        <end position="428"/>
    </location>
</feature>
<evidence type="ECO:0000313" key="3">
    <source>
        <dbReference type="EMBL" id="SFK78768.1"/>
    </source>
</evidence>
<sequence length="1334" mass="145116">MGDFGGDLKDKQKHSFLRATLPFLPRRALHGARIVRVKGKAWLVSFMLATTALGGSVLSAWAEPASAVLEVEDTGNFARMVITFPDRSLLPPYEASISTSVLRISFPEGIEADVDDVPEALMDYISIARADPDGAALRFALRQPVNINSMEAGEKLFIDLLPASYEGRPPSLPQDVVDELARRAAEALERIRVLEEANALEDQEIKVKLRIGTHPTFTRLIFDWNVQVGSAFERNGNNIRVKFDQAADLDLSQFKASLPGTVLDVGSKTRDNDLIFNMIVDPSVDVRSFQEGKQLIVDVTPEDIGQLDPRVTEVRDELFGNDDVPQGASNVINTLGTKDAAPSAIAPAVSAVVDQAPVAAPGSLFPTPQPVQTAQTSVNDGLDFPQMPLPVAKPELERIGDPVDRLAPADIPQSKPSEEDLQAEVGKEPEPVEAVVVNAQPVRRVKPEPAPETDVAPVAEVIPETDLIAEVVNAGGQTSIPVTPASEQDARAAAVPAAAAVVADAEEELPIARRASAETIIQEENDAAARVVGVETYRIGDTVRLVFPFEHEVGAAVFRRDEKVWAVFDSEEHLDGRGIPAVLSDLARKVELDEVDGAQVLRFDLKRTTLISIEYQDDAWAITLGPSISTKTEPVDVERNVQGDGSNVLRLPFGASGRLHVLTDKSVGDRIYVVSGPAPVRGILKSHRFPQVQILRSSQGLAVVPSADGIDVELSGEDLVISRPDGLKISNRGLSKGTTIGAHVKDPTQPGLIEFAQLDQQKPEDYMQGLRAHEDAIAKADPEQLSGPRLDMARFFLSSGFAQEAIGTLRIMEEDDPLIEKDATFNVMMGAAQMLASRPGEALEYLAAPELASSPDAAVWRTFAHSSLGDWQGAHANLGRGLAVMANYPVMLQVYFNLAAAKTHLALGNYGRALGALSQIEPSDVNEEQAIQYDLLRGRIADASGRSQEALDVYDLVVRSSDGPEAAEAKFLSVKLRYRDGLIDADEALSELEGLAASWRGDETELKTLRLMAQLHAQEGNYRRAFEAMSQAVQSDAGAEITSNIQQEMGSVFATLFLEGRAQALEPVKALALFYDFRELVPAGRQGDEMARMLASRLIDMDLLDQAASVLRHQIDKRLKGAARAQIAADLAVVYLLNRKPEEALRVLSQTRQGQLPAALQRQRNIVEARALSESGRPDLALELVRNMSGSDVDRLRADTLWSARSWRKAGEQLEQMNGSRWSDEVPLADHERVDVIRAAIAYTLAEDSLGLERLRQKYSQKMSESPQAETFEIVTRPIDDRGVEFLNVAKSVGGGDSLVSFLEEYRRQYLSATPIIPTEEAWLYPEDGDGGAA</sequence>
<dbReference type="InterPro" id="IPR011990">
    <property type="entry name" value="TPR-like_helical_dom_sf"/>
</dbReference>